<dbReference type="CDD" id="cd00719">
    <property type="entry name" value="GIY-YIG_SF"/>
    <property type="match status" value="1"/>
</dbReference>
<dbReference type="EMBL" id="JAHBAY010000025">
    <property type="protein sequence ID" value="MBT0774218.1"/>
    <property type="molecule type" value="Genomic_DNA"/>
</dbReference>
<dbReference type="Pfam" id="PF01541">
    <property type="entry name" value="GIY-YIG"/>
    <property type="match status" value="1"/>
</dbReference>
<evidence type="ECO:0000313" key="3">
    <source>
        <dbReference type="EMBL" id="MBT0774218.1"/>
    </source>
</evidence>
<comment type="caution">
    <text evidence="3">The sequence shown here is derived from an EMBL/GenBank/DDBJ whole genome shotgun (WGS) entry which is preliminary data.</text>
</comment>
<feature type="domain" description="GIY-YIG" evidence="2">
    <location>
        <begin position="155"/>
        <end position="189"/>
    </location>
</feature>
<evidence type="ECO:0000313" key="4">
    <source>
        <dbReference type="Proteomes" id="UP001197247"/>
    </source>
</evidence>
<gene>
    <name evidence="3" type="ORF">KIH74_35065</name>
</gene>
<dbReference type="Proteomes" id="UP001197247">
    <property type="component" value="Unassembled WGS sequence"/>
</dbReference>
<dbReference type="InterPro" id="IPR000305">
    <property type="entry name" value="GIY-YIG_endonuc"/>
</dbReference>
<reference evidence="3 4" key="1">
    <citation type="submission" date="2021-05" db="EMBL/GenBank/DDBJ databases">
        <title>Kineosporia and Streptomyces sp. nov. two new marine actinobacteria isolated from Coral.</title>
        <authorList>
            <person name="Buangrab K."/>
            <person name="Sutthacheep M."/>
            <person name="Yeemin T."/>
            <person name="Harunari E."/>
            <person name="Igarashi Y."/>
            <person name="Kanchanasin P."/>
            <person name="Tanasupawat S."/>
            <person name="Phongsopitanun W."/>
        </authorList>
    </citation>
    <scope>NUCLEOTIDE SEQUENCE [LARGE SCALE GENOMIC DNA]</scope>
    <source>
        <strain evidence="3 4">J2-2</strain>
    </source>
</reference>
<proteinExistence type="predicted"/>
<organism evidence="3 4">
    <name type="scientific">Kineosporia corallincola</name>
    <dbReference type="NCBI Taxonomy" id="2835133"/>
    <lineage>
        <taxon>Bacteria</taxon>
        <taxon>Bacillati</taxon>
        <taxon>Actinomycetota</taxon>
        <taxon>Actinomycetes</taxon>
        <taxon>Kineosporiales</taxon>
        <taxon>Kineosporiaceae</taxon>
        <taxon>Kineosporia</taxon>
    </lineage>
</organism>
<feature type="region of interest" description="Disordered" evidence="1">
    <location>
        <begin position="1"/>
        <end position="35"/>
    </location>
</feature>
<evidence type="ECO:0000256" key="1">
    <source>
        <dbReference type="SAM" id="MobiDB-lite"/>
    </source>
</evidence>
<protein>
    <submittedName>
        <fullName evidence="3">GIY-YIG nuclease family protein</fullName>
    </submittedName>
</protein>
<evidence type="ECO:0000259" key="2">
    <source>
        <dbReference type="Pfam" id="PF01541"/>
    </source>
</evidence>
<name>A0ABS5TTW0_9ACTN</name>
<dbReference type="RefSeq" id="WP_214160758.1">
    <property type="nucleotide sequence ID" value="NZ_JAHBAY010000025.1"/>
</dbReference>
<sequence>MALRSVDQSPAPRNDLRWCADRTGNARSDQSLGRGQRIPRCPGGLFWNEVGQIASGVSTAALNIAKDATAYANPFTMANQAISTIQSTASAYQEGGVGLAVNQFNPVYQALELGSATYDQFKAGCYEVGAENLTYLSAAVTLRGRGKGVHPRRTGIYVSETSRGNVYVGQSNNVDRRLEEHVEANKFTPNQASAAAFFSVSGGKLRREIAEQRMIERLGGVENLENVNNPIGPLRRHLMKLVPRNKDGL</sequence>
<keyword evidence="4" id="KW-1185">Reference proteome</keyword>
<accession>A0ABS5TTW0</accession>